<name>K0PZA6_9HYPH</name>
<dbReference type="EMBL" id="CANI01000028">
    <property type="protein sequence ID" value="CCM77135.1"/>
    <property type="molecule type" value="Genomic_DNA"/>
</dbReference>
<evidence type="ECO:0000313" key="2">
    <source>
        <dbReference type="EMBL" id="CCM77135.1"/>
    </source>
</evidence>
<dbReference type="RefSeq" id="WP_007535072.1">
    <property type="nucleotide sequence ID" value="NZ_HF536772.1"/>
</dbReference>
<feature type="transmembrane region" description="Helical" evidence="1">
    <location>
        <begin position="45"/>
        <end position="62"/>
    </location>
</feature>
<dbReference type="Proteomes" id="UP000009319">
    <property type="component" value="Unassembled WGS sequence"/>
</dbReference>
<gene>
    <name evidence="2" type="ORF">BN77_4186</name>
</gene>
<protein>
    <recommendedName>
        <fullName evidence="4">Transmembrane protein</fullName>
    </recommendedName>
</protein>
<keyword evidence="1" id="KW-0472">Membrane</keyword>
<dbReference type="AlphaFoldDB" id="K0PZA6"/>
<dbReference type="STRING" id="1211777.BN77_4186"/>
<evidence type="ECO:0000256" key="1">
    <source>
        <dbReference type="SAM" id="Phobius"/>
    </source>
</evidence>
<evidence type="ECO:0008006" key="4">
    <source>
        <dbReference type="Google" id="ProtNLM"/>
    </source>
</evidence>
<reference evidence="2 3" key="1">
    <citation type="journal article" date="2013" name="Genome Announc.">
        <title>Draft Genome Sequence of Rhizobium mesoamericanum STM3625, a Nitrogen-Fixing Symbiont of Mimosa pudica Isolated in French Guiana (South America).</title>
        <authorList>
            <person name="Moulin L."/>
            <person name="Mornico D."/>
            <person name="Melkonian R."/>
            <person name="Klonowska A."/>
        </authorList>
    </citation>
    <scope>NUCLEOTIDE SEQUENCE [LARGE SCALE GENOMIC DNA]</scope>
    <source>
        <strain evidence="2 3">STM3625</strain>
    </source>
</reference>
<dbReference type="HOGENOM" id="CLU_2571450_0_0_5"/>
<sequence length="81" mass="8937">MLNYIKRSTLKREASSILMLWLLGMSTYVIIVSSEPIKVQILESFIYPIGLIFAGAFGLDWISKQTTIAGPATAKKEEDAG</sequence>
<organism evidence="2 3">
    <name type="scientific">Rhizobium mesoamericanum STM3625</name>
    <dbReference type="NCBI Taxonomy" id="1211777"/>
    <lineage>
        <taxon>Bacteria</taxon>
        <taxon>Pseudomonadati</taxon>
        <taxon>Pseudomonadota</taxon>
        <taxon>Alphaproteobacteria</taxon>
        <taxon>Hyphomicrobiales</taxon>
        <taxon>Rhizobiaceae</taxon>
        <taxon>Rhizobium/Agrobacterium group</taxon>
        <taxon>Rhizobium</taxon>
    </lineage>
</organism>
<keyword evidence="1" id="KW-1133">Transmembrane helix</keyword>
<keyword evidence="3" id="KW-1185">Reference proteome</keyword>
<accession>K0PZA6</accession>
<keyword evidence="1" id="KW-0812">Transmembrane</keyword>
<proteinExistence type="predicted"/>
<comment type="caution">
    <text evidence="2">The sequence shown here is derived from an EMBL/GenBank/DDBJ whole genome shotgun (WGS) entry which is preliminary data.</text>
</comment>
<evidence type="ECO:0000313" key="3">
    <source>
        <dbReference type="Proteomes" id="UP000009319"/>
    </source>
</evidence>
<feature type="transmembrane region" description="Helical" evidence="1">
    <location>
        <begin position="14"/>
        <end position="33"/>
    </location>
</feature>